<evidence type="ECO:0000256" key="4">
    <source>
        <dbReference type="ARBA" id="ARBA00022989"/>
    </source>
</evidence>
<evidence type="ECO:0000313" key="8">
    <source>
        <dbReference type="EMBL" id="JAE19573.1"/>
    </source>
</evidence>
<feature type="transmembrane region" description="Helical" evidence="6">
    <location>
        <begin position="12"/>
        <end position="33"/>
    </location>
</feature>
<feature type="transmembrane region" description="Helical" evidence="6">
    <location>
        <begin position="45"/>
        <end position="71"/>
    </location>
</feature>
<protein>
    <recommendedName>
        <fullName evidence="7">Amino acid transporter transmembrane domain-containing protein</fullName>
    </recommendedName>
</protein>
<keyword evidence="5 6" id="KW-0472">Membrane</keyword>
<evidence type="ECO:0000256" key="3">
    <source>
        <dbReference type="ARBA" id="ARBA00022970"/>
    </source>
</evidence>
<evidence type="ECO:0000256" key="1">
    <source>
        <dbReference type="ARBA" id="ARBA00004370"/>
    </source>
</evidence>
<reference evidence="8" key="2">
    <citation type="journal article" date="2015" name="Data Brief">
        <title>Shoot transcriptome of the giant reed, Arundo donax.</title>
        <authorList>
            <person name="Barrero R.A."/>
            <person name="Guerrero F.D."/>
            <person name="Moolhuijzen P."/>
            <person name="Goolsby J.A."/>
            <person name="Tidwell J."/>
            <person name="Bellgard S.E."/>
            <person name="Bellgard M.I."/>
        </authorList>
    </citation>
    <scope>NUCLEOTIDE SEQUENCE</scope>
    <source>
        <tissue evidence="8">Shoot tissue taken approximately 20 cm above the soil surface</tissue>
    </source>
</reference>
<reference evidence="8" key="1">
    <citation type="submission" date="2014-09" db="EMBL/GenBank/DDBJ databases">
        <authorList>
            <person name="Magalhaes I.L.F."/>
            <person name="Oliveira U."/>
            <person name="Santos F.R."/>
            <person name="Vidigal T.H.D.A."/>
            <person name="Brescovit A.D."/>
            <person name="Santos A.J."/>
        </authorList>
    </citation>
    <scope>NUCLEOTIDE SEQUENCE</scope>
    <source>
        <tissue evidence="8">Shoot tissue taken approximately 20 cm above the soil surface</tissue>
    </source>
</reference>
<organism evidence="8">
    <name type="scientific">Arundo donax</name>
    <name type="common">Giant reed</name>
    <name type="synonym">Donax arundinaceus</name>
    <dbReference type="NCBI Taxonomy" id="35708"/>
    <lineage>
        <taxon>Eukaryota</taxon>
        <taxon>Viridiplantae</taxon>
        <taxon>Streptophyta</taxon>
        <taxon>Embryophyta</taxon>
        <taxon>Tracheophyta</taxon>
        <taxon>Spermatophyta</taxon>
        <taxon>Magnoliopsida</taxon>
        <taxon>Liliopsida</taxon>
        <taxon>Poales</taxon>
        <taxon>Poaceae</taxon>
        <taxon>PACMAD clade</taxon>
        <taxon>Arundinoideae</taxon>
        <taxon>Arundineae</taxon>
        <taxon>Arundo</taxon>
    </lineage>
</organism>
<keyword evidence="3" id="KW-0813">Transport</keyword>
<name>A0A0A9GG07_ARUDO</name>
<evidence type="ECO:0000256" key="6">
    <source>
        <dbReference type="SAM" id="Phobius"/>
    </source>
</evidence>
<keyword evidence="4 6" id="KW-1133">Transmembrane helix</keyword>
<dbReference type="AlphaFoldDB" id="A0A0A9GG07"/>
<dbReference type="EMBL" id="GBRH01178323">
    <property type="protein sequence ID" value="JAE19573.1"/>
    <property type="molecule type" value="Transcribed_RNA"/>
</dbReference>
<evidence type="ECO:0000259" key="7">
    <source>
        <dbReference type="Pfam" id="PF01490"/>
    </source>
</evidence>
<evidence type="ECO:0000256" key="2">
    <source>
        <dbReference type="ARBA" id="ARBA00022692"/>
    </source>
</evidence>
<dbReference type="InterPro" id="IPR013057">
    <property type="entry name" value="AA_transpt_TM"/>
</dbReference>
<comment type="subcellular location">
    <subcellularLocation>
        <location evidence="1">Membrane</location>
    </subcellularLocation>
</comment>
<dbReference type="GO" id="GO:0016020">
    <property type="term" value="C:membrane"/>
    <property type="evidence" value="ECO:0007669"/>
    <property type="project" value="UniProtKB-SubCell"/>
</dbReference>
<feature type="domain" description="Amino acid transporter transmembrane" evidence="7">
    <location>
        <begin position="1"/>
        <end position="65"/>
    </location>
</feature>
<evidence type="ECO:0000256" key="5">
    <source>
        <dbReference type="ARBA" id="ARBA00023136"/>
    </source>
</evidence>
<dbReference type="Pfam" id="PF01490">
    <property type="entry name" value="Aa_trans"/>
    <property type="match status" value="1"/>
</dbReference>
<dbReference type="GO" id="GO:0006865">
    <property type="term" value="P:amino acid transport"/>
    <property type="evidence" value="ECO:0007669"/>
    <property type="project" value="UniProtKB-KW"/>
</dbReference>
<sequence length="76" mass="7714">MAMLVPNFADFLSLVGSSVCVLLGFVLPAAFHLKVFGGEIGWVSLVGDVAVIVIGMALAVSGTSTSLAQIFGSSNL</sequence>
<keyword evidence="3" id="KW-0029">Amino-acid transport</keyword>
<proteinExistence type="predicted"/>
<accession>A0A0A9GG07</accession>
<keyword evidence="2 6" id="KW-0812">Transmembrane</keyword>